<comment type="caution">
    <text evidence="7">The sequence shown here is derived from an EMBL/GenBank/DDBJ whole genome shotgun (WGS) entry which is preliminary data.</text>
</comment>
<keyword evidence="8" id="KW-1185">Reference proteome</keyword>
<protein>
    <submittedName>
        <fullName evidence="7">ABC transporter permease</fullName>
    </submittedName>
</protein>
<keyword evidence="3 6" id="KW-0812">Transmembrane</keyword>
<gene>
    <name evidence="7" type="ORF">GCM10011391_24430</name>
</gene>
<feature type="transmembrane region" description="Helical" evidence="6">
    <location>
        <begin position="50"/>
        <end position="73"/>
    </location>
</feature>
<evidence type="ECO:0000256" key="3">
    <source>
        <dbReference type="ARBA" id="ARBA00022692"/>
    </source>
</evidence>
<evidence type="ECO:0000256" key="2">
    <source>
        <dbReference type="ARBA" id="ARBA00022475"/>
    </source>
</evidence>
<dbReference type="RefSeq" id="WP_188694288.1">
    <property type="nucleotide sequence ID" value="NZ_BMIR01000011.1"/>
</dbReference>
<evidence type="ECO:0000313" key="8">
    <source>
        <dbReference type="Proteomes" id="UP000628775"/>
    </source>
</evidence>
<keyword evidence="5 6" id="KW-0472">Membrane</keyword>
<evidence type="ECO:0000313" key="7">
    <source>
        <dbReference type="EMBL" id="GGE44734.1"/>
    </source>
</evidence>
<comment type="subcellular location">
    <subcellularLocation>
        <location evidence="1">Cell membrane</location>
        <topology evidence="1">Multi-pass membrane protein</topology>
    </subcellularLocation>
</comment>
<dbReference type="GO" id="GO:0022857">
    <property type="term" value="F:transmembrane transporter activity"/>
    <property type="evidence" value="ECO:0007669"/>
    <property type="project" value="InterPro"/>
</dbReference>
<evidence type="ECO:0000256" key="5">
    <source>
        <dbReference type="ARBA" id="ARBA00023136"/>
    </source>
</evidence>
<evidence type="ECO:0000256" key="1">
    <source>
        <dbReference type="ARBA" id="ARBA00004651"/>
    </source>
</evidence>
<sequence>MNTKRLSGAMVPVISVLLGLIAGAIIMLISGYNPLQAYGDIFQMVFLTPYYSGETVVTIIPLILSGLSVAFAFRAGLFNIGVEGQLLVGWLASVATALLLPAGLPKVIMIPACIIAAIIGGGIWGFIPGLLKARFKVHEVITTIMMNYIALHTTNAIIRKYFYAEGERTPNIPDSASLSSQFLYNLTAGSRMHWGIIVALIGAVVMWFILWRTSKGYELRAVGFNPDASLYAGMNVNRNMVLSFFISGAFAGVAGAMLGLGTYHYMTINQDFTGIGFDGIAVALLGLNSSFGVILGSILFAALETGEIGMQSLGIPNDLVQVIIALIIFFVASNYIIRWTRDRLKKKGGGAK</sequence>
<feature type="transmembrane region" description="Helical" evidence="6">
    <location>
        <begin position="192"/>
        <end position="210"/>
    </location>
</feature>
<reference evidence="7" key="1">
    <citation type="journal article" date="2014" name="Int. J. Syst. Evol. Microbiol.">
        <title>Complete genome sequence of Corynebacterium casei LMG S-19264T (=DSM 44701T), isolated from a smear-ripened cheese.</title>
        <authorList>
            <consortium name="US DOE Joint Genome Institute (JGI-PGF)"/>
            <person name="Walter F."/>
            <person name="Albersmeier A."/>
            <person name="Kalinowski J."/>
            <person name="Ruckert C."/>
        </authorList>
    </citation>
    <scope>NUCLEOTIDE SEQUENCE</scope>
    <source>
        <strain evidence="7">CGMCC 1.15371</strain>
    </source>
</reference>
<keyword evidence="2" id="KW-1003">Cell membrane</keyword>
<evidence type="ECO:0000256" key="6">
    <source>
        <dbReference type="SAM" id="Phobius"/>
    </source>
</evidence>
<dbReference type="PANTHER" id="PTHR47089">
    <property type="entry name" value="ABC TRANSPORTER, PERMEASE PROTEIN"/>
    <property type="match status" value="1"/>
</dbReference>
<reference evidence="7" key="2">
    <citation type="submission" date="2020-09" db="EMBL/GenBank/DDBJ databases">
        <authorList>
            <person name="Sun Q."/>
            <person name="Zhou Y."/>
        </authorList>
    </citation>
    <scope>NUCLEOTIDE SEQUENCE</scope>
    <source>
        <strain evidence="7">CGMCC 1.15371</strain>
    </source>
</reference>
<feature type="transmembrane region" description="Helical" evidence="6">
    <location>
        <begin position="9"/>
        <end position="30"/>
    </location>
</feature>
<feature type="transmembrane region" description="Helical" evidence="6">
    <location>
        <begin position="319"/>
        <end position="337"/>
    </location>
</feature>
<proteinExistence type="predicted"/>
<feature type="transmembrane region" description="Helical" evidence="6">
    <location>
        <begin position="108"/>
        <end position="127"/>
    </location>
</feature>
<name>A0A8J2YIB3_9BACL</name>
<dbReference type="Proteomes" id="UP000628775">
    <property type="component" value="Unassembled WGS sequence"/>
</dbReference>
<keyword evidence="4 6" id="KW-1133">Transmembrane helix</keyword>
<feature type="transmembrane region" description="Helical" evidence="6">
    <location>
        <begin position="85"/>
        <end position="102"/>
    </location>
</feature>
<organism evidence="7 8">
    <name type="scientific">Pullulanibacillus camelliae</name>
    <dbReference type="NCBI Taxonomy" id="1707096"/>
    <lineage>
        <taxon>Bacteria</taxon>
        <taxon>Bacillati</taxon>
        <taxon>Bacillota</taxon>
        <taxon>Bacilli</taxon>
        <taxon>Bacillales</taxon>
        <taxon>Sporolactobacillaceae</taxon>
        <taxon>Pullulanibacillus</taxon>
    </lineage>
</organism>
<dbReference type="Pfam" id="PF02653">
    <property type="entry name" value="BPD_transp_2"/>
    <property type="match status" value="1"/>
</dbReference>
<evidence type="ECO:0000256" key="4">
    <source>
        <dbReference type="ARBA" id="ARBA00022989"/>
    </source>
</evidence>
<dbReference type="GO" id="GO:0005886">
    <property type="term" value="C:plasma membrane"/>
    <property type="evidence" value="ECO:0007669"/>
    <property type="project" value="UniProtKB-SubCell"/>
</dbReference>
<dbReference type="CDD" id="cd06580">
    <property type="entry name" value="TM_PBP1_transp_TpRbsC_like"/>
    <property type="match status" value="1"/>
</dbReference>
<accession>A0A8J2YIB3</accession>
<dbReference type="AlphaFoldDB" id="A0A8J2YIB3"/>
<dbReference type="PANTHER" id="PTHR47089:SF1">
    <property type="entry name" value="GUANOSINE ABC TRANSPORTER PERMEASE PROTEIN NUPP"/>
    <property type="match status" value="1"/>
</dbReference>
<feature type="transmembrane region" description="Helical" evidence="6">
    <location>
        <begin position="240"/>
        <end position="263"/>
    </location>
</feature>
<dbReference type="InterPro" id="IPR001851">
    <property type="entry name" value="ABC_transp_permease"/>
</dbReference>
<dbReference type="EMBL" id="BMIR01000011">
    <property type="protein sequence ID" value="GGE44734.1"/>
    <property type="molecule type" value="Genomic_DNA"/>
</dbReference>
<feature type="transmembrane region" description="Helical" evidence="6">
    <location>
        <begin position="275"/>
        <end position="299"/>
    </location>
</feature>